<protein>
    <submittedName>
        <fullName evidence="9">Histone H2A.Z-specific chaperone CHZ1</fullName>
    </submittedName>
</protein>
<comment type="subcellular location">
    <subcellularLocation>
        <location evidence="2">Nucleus</location>
    </subcellularLocation>
</comment>
<dbReference type="Proteomes" id="UP001642482">
    <property type="component" value="Unassembled WGS sequence"/>
</dbReference>
<evidence type="ECO:0000256" key="3">
    <source>
        <dbReference type="ARBA" id="ARBA00008057"/>
    </source>
</evidence>
<dbReference type="EMBL" id="CAWUHD010000007">
    <property type="protein sequence ID" value="CAK7211523.1"/>
    <property type="molecule type" value="Genomic_DNA"/>
</dbReference>
<evidence type="ECO:0000259" key="8">
    <source>
        <dbReference type="Pfam" id="PF09649"/>
    </source>
</evidence>
<evidence type="ECO:0000256" key="5">
    <source>
        <dbReference type="ARBA" id="ARBA00023242"/>
    </source>
</evidence>
<reference evidence="9 10" key="1">
    <citation type="submission" date="2024-01" db="EMBL/GenBank/DDBJ databases">
        <authorList>
            <person name="Allen C."/>
            <person name="Tagirdzhanova G."/>
        </authorList>
    </citation>
    <scope>NUCLEOTIDE SEQUENCE [LARGE SCALE GENOMIC DNA]</scope>
</reference>
<accession>A0ABP0AW74</accession>
<evidence type="ECO:0000256" key="7">
    <source>
        <dbReference type="SAM" id="MobiDB-lite"/>
    </source>
</evidence>
<comment type="caution">
    <text evidence="9">The sequence shown here is derived from an EMBL/GenBank/DDBJ whole genome shotgun (WGS) entry which is preliminary data.</text>
</comment>
<evidence type="ECO:0000313" key="10">
    <source>
        <dbReference type="Proteomes" id="UP001642482"/>
    </source>
</evidence>
<feature type="compositionally biased region" description="Acidic residues" evidence="7">
    <location>
        <begin position="105"/>
        <end position="127"/>
    </location>
</feature>
<keyword evidence="5" id="KW-0539">Nucleus</keyword>
<sequence length="127" mass="13677">MASNGNGVQDPTTLGAGAEAVTDTSDFKGKGKAVAAEDDDMKDAHDDEDDDDDDDEDDAAENDDDDDDEDGDDDLQQQGINLSNVIGRRTRGVVIDYAKAAAENPVDEDEDEEDDGDFEEPDDMEED</sequence>
<feature type="domain" description="Histone chaperone" evidence="8">
    <location>
        <begin position="72"/>
        <end position="103"/>
    </location>
</feature>
<comment type="similarity">
    <text evidence="3">Belongs to the CHZ1 family.</text>
</comment>
<keyword evidence="10" id="KW-1185">Reference proteome</keyword>
<keyword evidence="4" id="KW-0143">Chaperone</keyword>
<feature type="compositionally biased region" description="Polar residues" evidence="7">
    <location>
        <begin position="1"/>
        <end position="12"/>
    </location>
</feature>
<name>A0ABP0AW74_9PEZI</name>
<comment type="function">
    <text evidence="1">Forms a chaperone-bound H2A.Z-H2B complex that acts as a source for SWR1 complex-dependent H2A to H2A.Z histone replacement in chromatin.</text>
</comment>
<feature type="region of interest" description="Disordered" evidence="7">
    <location>
        <begin position="100"/>
        <end position="127"/>
    </location>
</feature>
<evidence type="ECO:0000256" key="6">
    <source>
        <dbReference type="ARBA" id="ARBA00025877"/>
    </source>
</evidence>
<organism evidence="9 10">
    <name type="scientific">Sporothrix eucalyptigena</name>
    <dbReference type="NCBI Taxonomy" id="1812306"/>
    <lineage>
        <taxon>Eukaryota</taxon>
        <taxon>Fungi</taxon>
        <taxon>Dikarya</taxon>
        <taxon>Ascomycota</taxon>
        <taxon>Pezizomycotina</taxon>
        <taxon>Sordariomycetes</taxon>
        <taxon>Sordariomycetidae</taxon>
        <taxon>Ophiostomatales</taxon>
        <taxon>Ophiostomataceae</taxon>
        <taxon>Sporothrix</taxon>
    </lineage>
</organism>
<evidence type="ECO:0000256" key="4">
    <source>
        <dbReference type="ARBA" id="ARBA00023186"/>
    </source>
</evidence>
<evidence type="ECO:0000313" key="9">
    <source>
        <dbReference type="EMBL" id="CAK7211523.1"/>
    </source>
</evidence>
<feature type="compositionally biased region" description="Acidic residues" evidence="7">
    <location>
        <begin position="36"/>
        <end position="75"/>
    </location>
</feature>
<gene>
    <name evidence="9" type="primary">chz1</name>
    <name evidence="9" type="ORF">SEUCBS140593_001200</name>
</gene>
<feature type="region of interest" description="Disordered" evidence="7">
    <location>
        <begin position="1"/>
        <end position="88"/>
    </location>
</feature>
<dbReference type="InterPro" id="IPR019098">
    <property type="entry name" value="Histone_chaperone_domain_CHZ"/>
</dbReference>
<evidence type="ECO:0000256" key="2">
    <source>
        <dbReference type="ARBA" id="ARBA00004123"/>
    </source>
</evidence>
<comment type="subunit">
    <text evidence="6">Forms a heterotrimer with H2A.Z-H2B, stabilizing the association of the histone dimer. Also, with a lower affinity, forms a heterotrimer with H2A-H2B.</text>
</comment>
<proteinExistence type="inferred from homology"/>
<evidence type="ECO:0000256" key="1">
    <source>
        <dbReference type="ARBA" id="ARBA00002212"/>
    </source>
</evidence>
<dbReference type="Pfam" id="PF09649">
    <property type="entry name" value="CHZ"/>
    <property type="match status" value="1"/>
</dbReference>